<dbReference type="RefSeq" id="WP_160880134.1">
    <property type="nucleotide sequence ID" value="NZ_WUEK01000020.1"/>
</dbReference>
<accession>A0A6L7F4P4</accession>
<keyword evidence="1" id="KW-0808">Transferase</keyword>
<organism evidence="1 2">
    <name type="scientific">Nocardioides flavescens</name>
    <dbReference type="NCBI Taxonomy" id="2691959"/>
    <lineage>
        <taxon>Bacteria</taxon>
        <taxon>Bacillati</taxon>
        <taxon>Actinomycetota</taxon>
        <taxon>Actinomycetes</taxon>
        <taxon>Propionibacteriales</taxon>
        <taxon>Nocardioidaceae</taxon>
        <taxon>Nocardioides</taxon>
    </lineage>
</organism>
<gene>
    <name evidence="1" type="ORF">GRQ65_21845</name>
</gene>
<dbReference type="AlphaFoldDB" id="A0A6L7F4P4"/>
<reference evidence="1 2" key="1">
    <citation type="submission" date="2019-12" db="EMBL/GenBank/DDBJ databases">
        <authorList>
            <person name="Kun Z."/>
        </authorList>
    </citation>
    <scope>NUCLEOTIDE SEQUENCE [LARGE SCALE GENOMIC DNA]</scope>
    <source>
        <strain evidence="1 2">YIM 123512</strain>
    </source>
</reference>
<name>A0A6L7F4P4_9ACTN</name>
<comment type="caution">
    <text evidence="1">The sequence shown here is derived from an EMBL/GenBank/DDBJ whole genome shotgun (WGS) entry which is preliminary data.</text>
</comment>
<proteinExistence type="predicted"/>
<dbReference type="EMBL" id="WUEK01000020">
    <property type="protein sequence ID" value="MXG92193.1"/>
    <property type="molecule type" value="Genomic_DNA"/>
</dbReference>
<protein>
    <submittedName>
        <fullName evidence="1">Aminoglycoside phosphotransferase</fullName>
    </submittedName>
</protein>
<sequence length="218" mass="22962">MTDRPSARVLDLFAVPDVVTPLPGAPEGPGVSVVAGDLLLTPGRDVDTLAWLAPLVARLAIALDTRPGRSRRDLRIAVPVPARDGSLVVEGWSASRYEPGSVACRDLGVTLAAGRLLHAELAAWVPQRPEALEPVPVELPGRAAQLVHTELAGRVLLDPWGAPVVTDVTPAWAPPQWAEALCVLDAVAVGDAPPSVLETWGSAPERDLLATARSLRPR</sequence>
<evidence type="ECO:0000313" key="1">
    <source>
        <dbReference type="EMBL" id="MXG92193.1"/>
    </source>
</evidence>
<dbReference type="GO" id="GO:0016740">
    <property type="term" value="F:transferase activity"/>
    <property type="evidence" value="ECO:0007669"/>
    <property type="project" value="UniProtKB-KW"/>
</dbReference>
<dbReference type="Proteomes" id="UP000473325">
    <property type="component" value="Unassembled WGS sequence"/>
</dbReference>
<evidence type="ECO:0000313" key="2">
    <source>
        <dbReference type="Proteomes" id="UP000473325"/>
    </source>
</evidence>
<keyword evidence="2" id="KW-1185">Reference proteome</keyword>